<dbReference type="PANTHER" id="PTHR33540:SF2">
    <property type="entry name" value="TRNA THREONYLCARBAMOYLADENOSINE BIOSYNTHESIS PROTEIN TSAE"/>
    <property type="match status" value="1"/>
</dbReference>
<protein>
    <recommendedName>
        <fullName evidence="3">tRNA threonylcarbamoyladenosine biosynthesis protein TsaE</fullName>
    </recommendedName>
    <alternativeName>
        <fullName evidence="10">t(6)A37 threonylcarbamoyladenosine biosynthesis protein TsaE</fullName>
    </alternativeName>
</protein>
<keyword evidence="9" id="KW-0460">Magnesium</keyword>
<evidence type="ECO:0000313" key="13">
    <source>
        <dbReference type="Proteomes" id="UP000179157"/>
    </source>
</evidence>
<dbReference type="NCBIfam" id="TIGR00150">
    <property type="entry name" value="T6A_YjeE"/>
    <property type="match status" value="1"/>
</dbReference>
<evidence type="ECO:0000256" key="11">
    <source>
        <dbReference type="SAM" id="MobiDB-lite"/>
    </source>
</evidence>
<evidence type="ECO:0000256" key="5">
    <source>
        <dbReference type="ARBA" id="ARBA00022694"/>
    </source>
</evidence>
<evidence type="ECO:0000256" key="9">
    <source>
        <dbReference type="ARBA" id="ARBA00022842"/>
    </source>
</evidence>
<evidence type="ECO:0000256" key="10">
    <source>
        <dbReference type="ARBA" id="ARBA00032441"/>
    </source>
</evidence>
<dbReference type="EMBL" id="MFGX01000129">
    <property type="protein sequence ID" value="OGF52774.1"/>
    <property type="molecule type" value="Genomic_DNA"/>
</dbReference>
<reference evidence="12 13" key="1">
    <citation type="journal article" date="2016" name="Nat. Commun.">
        <title>Thousands of microbial genomes shed light on interconnected biogeochemical processes in an aquifer system.</title>
        <authorList>
            <person name="Anantharaman K."/>
            <person name="Brown C.T."/>
            <person name="Hug L.A."/>
            <person name="Sharon I."/>
            <person name="Castelle C.J."/>
            <person name="Probst A.J."/>
            <person name="Thomas B.C."/>
            <person name="Singh A."/>
            <person name="Wilkins M.J."/>
            <person name="Karaoz U."/>
            <person name="Brodie E.L."/>
            <person name="Williams K.H."/>
            <person name="Hubbard S.S."/>
            <person name="Banfield J.F."/>
        </authorList>
    </citation>
    <scope>NUCLEOTIDE SEQUENCE [LARGE SCALE GENOMIC DNA]</scope>
    <source>
        <strain evidence="13">RBG_16_55_9</strain>
    </source>
</reference>
<comment type="similarity">
    <text evidence="2">Belongs to the TsaE family.</text>
</comment>
<evidence type="ECO:0000256" key="2">
    <source>
        <dbReference type="ARBA" id="ARBA00007599"/>
    </source>
</evidence>
<dbReference type="PRINTS" id="PR01874">
    <property type="entry name" value="DNAREPAIRADA"/>
</dbReference>
<dbReference type="GO" id="GO:0005524">
    <property type="term" value="F:ATP binding"/>
    <property type="evidence" value="ECO:0007669"/>
    <property type="project" value="UniProtKB-KW"/>
</dbReference>
<organism evidence="12 13">
    <name type="scientific">Fraserbacteria sp. (strain RBG_16_55_9)</name>
    <dbReference type="NCBI Taxonomy" id="1817864"/>
    <lineage>
        <taxon>Bacteria</taxon>
        <taxon>Candidatus Fraseribacteriota</taxon>
    </lineage>
</organism>
<name>A0A1F5UNP5_FRAXR</name>
<dbReference type="InterPro" id="IPR003442">
    <property type="entry name" value="T6A_TsaE"/>
</dbReference>
<dbReference type="GO" id="GO:0046872">
    <property type="term" value="F:metal ion binding"/>
    <property type="evidence" value="ECO:0007669"/>
    <property type="project" value="UniProtKB-KW"/>
</dbReference>
<gene>
    <name evidence="12" type="ORF">A2Z21_00275</name>
</gene>
<keyword evidence="5" id="KW-0819">tRNA processing</keyword>
<feature type="region of interest" description="Disordered" evidence="11">
    <location>
        <begin position="1"/>
        <end position="21"/>
    </location>
</feature>
<evidence type="ECO:0000256" key="8">
    <source>
        <dbReference type="ARBA" id="ARBA00022840"/>
    </source>
</evidence>
<keyword evidence="12" id="KW-0808">Transferase</keyword>
<comment type="subcellular location">
    <subcellularLocation>
        <location evidence="1">Cytoplasm</location>
    </subcellularLocation>
</comment>
<evidence type="ECO:0000313" key="12">
    <source>
        <dbReference type="EMBL" id="OGF52774.1"/>
    </source>
</evidence>
<dbReference type="Pfam" id="PF02367">
    <property type="entry name" value="TsaE"/>
    <property type="match status" value="1"/>
</dbReference>
<keyword evidence="4" id="KW-0963">Cytoplasm</keyword>
<dbReference type="Proteomes" id="UP000179157">
    <property type="component" value="Unassembled WGS sequence"/>
</dbReference>
<proteinExistence type="inferred from homology"/>
<dbReference type="GO" id="GO:0016740">
    <property type="term" value="F:transferase activity"/>
    <property type="evidence" value="ECO:0007669"/>
    <property type="project" value="UniProtKB-KW"/>
</dbReference>
<dbReference type="InterPro" id="IPR027417">
    <property type="entry name" value="P-loop_NTPase"/>
</dbReference>
<evidence type="ECO:0000256" key="7">
    <source>
        <dbReference type="ARBA" id="ARBA00022741"/>
    </source>
</evidence>
<keyword evidence="6" id="KW-0479">Metal-binding</keyword>
<dbReference type="GO" id="GO:0005737">
    <property type="term" value="C:cytoplasm"/>
    <property type="evidence" value="ECO:0007669"/>
    <property type="project" value="UniProtKB-SubCell"/>
</dbReference>
<dbReference type="GO" id="GO:0002949">
    <property type="term" value="P:tRNA threonylcarbamoyladenosine modification"/>
    <property type="evidence" value="ECO:0007669"/>
    <property type="project" value="InterPro"/>
</dbReference>
<evidence type="ECO:0000256" key="1">
    <source>
        <dbReference type="ARBA" id="ARBA00004496"/>
    </source>
</evidence>
<accession>A0A1F5UNP5</accession>
<keyword evidence="8" id="KW-0067">ATP-binding</keyword>
<evidence type="ECO:0000256" key="6">
    <source>
        <dbReference type="ARBA" id="ARBA00022723"/>
    </source>
</evidence>
<sequence>MAKSKKSQRSTEESLTQSAEETRAFGRKLAGRLRPGDCLLLTGELGAGKTTLVQGLAEGLGLDPKEIISPTFVLIREHDGKIPLFHMDAYRIGNARELLEVGLAEYFQRSGITVIEWGEKVRGSVPSDAIEILLEIVKGDLRRIRLIRPKKS</sequence>
<dbReference type="STRING" id="1817864.A2Z21_00275"/>
<evidence type="ECO:0000256" key="4">
    <source>
        <dbReference type="ARBA" id="ARBA00022490"/>
    </source>
</evidence>
<dbReference type="AlphaFoldDB" id="A0A1F5UNP5"/>
<dbReference type="Gene3D" id="3.40.50.300">
    <property type="entry name" value="P-loop containing nucleotide triphosphate hydrolases"/>
    <property type="match status" value="1"/>
</dbReference>
<dbReference type="PANTHER" id="PTHR33540">
    <property type="entry name" value="TRNA THREONYLCARBAMOYLADENOSINE BIOSYNTHESIS PROTEIN TSAE"/>
    <property type="match status" value="1"/>
</dbReference>
<keyword evidence="7" id="KW-0547">Nucleotide-binding</keyword>
<comment type="caution">
    <text evidence="12">The sequence shown here is derived from an EMBL/GenBank/DDBJ whole genome shotgun (WGS) entry which is preliminary data.</text>
</comment>
<evidence type="ECO:0000256" key="3">
    <source>
        <dbReference type="ARBA" id="ARBA00019010"/>
    </source>
</evidence>
<dbReference type="SUPFAM" id="SSF52540">
    <property type="entry name" value="P-loop containing nucleoside triphosphate hydrolases"/>
    <property type="match status" value="1"/>
</dbReference>